<dbReference type="InterPro" id="IPR027417">
    <property type="entry name" value="P-loop_NTPase"/>
</dbReference>
<dbReference type="Pfam" id="PF00005">
    <property type="entry name" value="ABC_tran"/>
    <property type="match status" value="2"/>
</dbReference>
<dbReference type="SUPFAM" id="SSF52540">
    <property type="entry name" value="P-loop containing nucleoside triphosphate hydrolases"/>
    <property type="match status" value="2"/>
</dbReference>
<dbReference type="GO" id="GO:0005524">
    <property type="term" value="F:ATP binding"/>
    <property type="evidence" value="ECO:0007669"/>
    <property type="project" value="UniProtKB-KW"/>
</dbReference>
<proteinExistence type="inferred from homology"/>
<dbReference type="PROSITE" id="PS00211">
    <property type="entry name" value="ABC_TRANSPORTER_1"/>
    <property type="match status" value="1"/>
</dbReference>
<dbReference type="GO" id="GO:0016887">
    <property type="term" value="F:ATP hydrolysis activity"/>
    <property type="evidence" value="ECO:0007669"/>
    <property type="project" value="InterPro"/>
</dbReference>
<evidence type="ECO:0000313" key="7">
    <source>
        <dbReference type="Proteomes" id="UP000195514"/>
    </source>
</evidence>
<dbReference type="InterPro" id="IPR017871">
    <property type="entry name" value="ABC_transporter-like_CS"/>
</dbReference>
<comment type="similarity">
    <text evidence="1">Belongs to the ABC transporter superfamily.</text>
</comment>
<keyword evidence="4 6" id="KW-0067">ATP-binding</keyword>
<keyword evidence="3" id="KW-0547">Nucleotide-binding</keyword>
<dbReference type="Gene3D" id="3.40.50.300">
    <property type="entry name" value="P-loop containing nucleotide triphosphate hydrolases"/>
    <property type="match status" value="2"/>
</dbReference>
<dbReference type="AlphaFoldDB" id="A0A1Y6K3W0"/>
<dbReference type="RefSeq" id="WP_087862162.1">
    <property type="nucleotide sequence ID" value="NZ_LT859958.1"/>
</dbReference>
<evidence type="ECO:0000256" key="2">
    <source>
        <dbReference type="ARBA" id="ARBA00022448"/>
    </source>
</evidence>
<organism evidence="6 7">
    <name type="scientific">Candidatus Brevifilum fermentans</name>
    <dbReference type="NCBI Taxonomy" id="1986204"/>
    <lineage>
        <taxon>Bacteria</taxon>
        <taxon>Bacillati</taxon>
        <taxon>Chloroflexota</taxon>
        <taxon>Anaerolineae</taxon>
        <taxon>Anaerolineales</taxon>
        <taxon>Anaerolineaceae</taxon>
        <taxon>Candidatus Brevifilum</taxon>
    </lineage>
</organism>
<dbReference type="GO" id="GO:0043190">
    <property type="term" value="C:ATP-binding cassette (ABC) transporter complex"/>
    <property type="evidence" value="ECO:0007669"/>
    <property type="project" value="TreeGrafter"/>
</dbReference>
<dbReference type="GO" id="GO:0042626">
    <property type="term" value="F:ATPase-coupled transmembrane transporter activity"/>
    <property type="evidence" value="ECO:0007669"/>
    <property type="project" value="TreeGrafter"/>
</dbReference>
<dbReference type="KEGG" id="abat:CFX1CAM_1239"/>
<protein>
    <submittedName>
        <fullName evidence="6">Putative ABC transporter ATP-binding protein</fullName>
    </submittedName>
</protein>
<evidence type="ECO:0000256" key="3">
    <source>
        <dbReference type="ARBA" id="ARBA00022741"/>
    </source>
</evidence>
<evidence type="ECO:0000256" key="4">
    <source>
        <dbReference type="ARBA" id="ARBA00022840"/>
    </source>
</evidence>
<dbReference type="OrthoDB" id="501320at2"/>
<dbReference type="PROSITE" id="PS50893">
    <property type="entry name" value="ABC_TRANSPORTER_2"/>
    <property type="match status" value="2"/>
</dbReference>
<sequence>MIKFTDLTFRYSLRSQAVFEDVNFEIIPGTLTLVTGASGSGKSTLLRCINGLVPHFSGGIIAGKIQVFGSDPIAEGVEVMAHKVGFVFQEPESQFVFDVIEDEIAFSLENAGVPRQEMERRIQEVLQMVRLSPLRKKNLSEISGGEQQKVAIASALVTQPLVLILDEPTSQLDPISADEVLKFVIELKNHLNLTVLISEHRLERLLPYTDMILNLNAERRAIIGKPQEILPLMDQVPPIVEIAQRLKFSPLPLTPATFPQVRLAHKPINQIEKHCKPQDSQPACLEIDGLSARLNDQLILNDVSFNLHRGEILVLMGPNGAGKTTLLRSVLKMIPHSGKVTLMGADTDNLQFAEIIQEIAYLPQNPNDLLFAESVIDELKITLKNHGKDAEGLDFYVFLKSFDLGHLGDQYPRDLSVGERQRTALAAVTVHDPRIIFLDEPTRGMDYDAKKRLNFLFHHWRQLGKAILLVTHDVEFAARLADRVVILENGNLMFCGAPRTAFTEFPAYQTQTARVFTDTGWITPDDIPPDLDLQ</sequence>
<dbReference type="PANTHER" id="PTHR43553">
    <property type="entry name" value="HEAVY METAL TRANSPORTER"/>
    <property type="match status" value="1"/>
</dbReference>
<accession>A0A1Y6K3W0</accession>
<dbReference type="InterPro" id="IPR003439">
    <property type="entry name" value="ABC_transporter-like_ATP-bd"/>
</dbReference>
<dbReference type="EMBL" id="LT859958">
    <property type="protein sequence ID" value="SMX54304.1"/>
    <property type="molecule type" value="Genomic_DNA"/>
</dbReference>
<dbReference type="Proteomes" id="UP000195514">
    <property type="component" value="Chromosome I"/>
</dbReference>
<feature type="domain" description="ABC transporter" evidence="5">
    <location>
        <begin position="2"/>
        <end position="242"/>
    </location>
</feature>
<evidence type="ECO:0000259" key="5">
    <source>
        <dbReference type="PROSITE" id="PS50893"/>
    </source>
</evidence>
<dbReference type="InterPro" id="IPR050095">
    <property type="entry name" value="ECF_ABC_transporter_ATP-bd"/>
</dbReference>
<dbReference type="SMART" id="SM00382">
    <property type="entry name" value="AAA"/>
    <property type="match status" value="2"/>
</dbReference>
<evidence type="ECO:0000256" key="1">
    <source>
        <dbReference type="ARBA" id="ARBA00005417"/>
    </source>
</evidence>
<dbReference type="InterPro" id="IPR003593">
    <property type="entry name" value="AAA+_ATPase"/>
</dbReference>
<feature type="domain" description="ABC transporter" evidence="5">
    <location>
        <begin position="285"/>
        <end position="514"/>
    </location>
</feature>
<gene>
    <name evidence="6" type="ORF">CFX1CAM_1239</name>
</gene>
<keyword evidence="2" id="KW-0813">Transport</keyword>
<keyword evidence="7" id="KW-1185">Reference proteome</keyword>
<reference evidence="7" key="1">
    <citation type="submission" date="2017-05" db="EMBL/GenBank/DDBJ databases">
        <authorList>
            <person name="Kirkegaard R."/>
            <person name="Mcilroy J S."/>
        </authorList>
    </citation>
    <scope>NUCLEOTIDE SEQUENCE [LARGE SCALE GENOMIC DNA]</scope>
</reference>
<dbReference type="InterPro" id="IPR015856">
    <property type="entry name" value="ABC_transpr_CbiO/EcfA_su"/>
</dbReference>
<evidence type="ECO:0000313" key="6">
    <source>
        <dbReference type="EMBL" id="SMX54304.1"/>
    </source>
</evidence>
<dbReference type="CDD" id="cd03225">
    <property type="entry name" value="ABC_cobalt_CbiO_domain1"/>
    <property type="match status" value="2"/>
</dbReference>
<name>A0A1Y6K3W0_9CHLR</name>